<name>A0A443RSE3_9ACAR</name>
<evidence type="ECO:0000313" key="1">
    <source>
        <dbReference type="EMBL" id="RWS18251.1"/>
    </source>
</evidence>
<feature type="non-terminal residue" evidence="1">
    <location>
        <position position="1"/>
    </location>
</feature>
<evidence type="ECO:0000313" key="2">
    <source>
        <dbReference type="Proteomes" id="UP000288716"/>
    </source>
</evidence>
<dbReference type="Proteomes" id="UP000288716">
    <property type="component" value="Unassembled WGS sequence"/>
</dbReference>
<organism evidence="1 2">
    <name type="scientific">Leptotrombidium deliense</name>
    <dbReference type="NCBI Taxonomy" id="299467"/>
    <lineage>
        <taxon>Eukaryota</taxon>
        <taxon>Metazoa</taxon>
        <taxon>Ecdysozoa</taxon>
        <taxon>Arthropoda</taxon>
        <taxon>Chelicerata</taxon>
        <taxon>Arachnida</taxon>
        <taxon>Acari</taxon>
        <taxon>Acariformes</taxon>
        <taxon>Trombidiformes</taxon>
        <taxon>Prostigmata</taxon>
        <taxon>Anystina</taxon>
        <taxon>Parasitengona</taxon>
        <taxon>Trombiculoidea</taxon>
        <taxon>Trombiculidae</taxon>
        <taxon>Leptotrombidium</taxon>
    </lineage>
</organism>
<dbReference type="PANTHER" id="PTHR21261">
    <property type="entry name" value="BEAT PROTEIN"/>
    <property type="match status" value="1"/>
</dbReference>
<comment type="caution">
    <text evidence="1">The sequence shown here is derived from an EMBL/GenBank/DDBJ whole genome shotgun (WGS) entry which is preliminary data.</text>
</comment>
<dbReference type="PANTHER" id="PTHR21261:SF15">
    <property type="entry name" value="BEATEN PATH IIIA, ISOFORM D-RELATED"/>
    <property type="match status" value="1"/>
</dbReference>
<dbReference type="AlphaFoldDB" id="A0A443RSE3"/>
<dbReference type="VEuPathDB" id="VectorBase:LDEU013789"/>
<evidence type="ECO:0008006" key="3">
    <source>
        <dbReference type="Google" id="ProtNLM"/>
    </source>
</evidence>
<accession>A0A443RSE3</accession>
<gene>
    <name evidence="1" type="ORF">B4U80_11322</name>
</gene>
<proteinExistence type="predicted"/>
<keyword evidence="2" id="KW-1185">Reference proteome</keyword>
<protein>
    <recommendedName>
        <fullName evidence="3">Beat protein-like protein</fullName>
    </recommendedName>
</protein>
<dbReference type="STRING" id="299467.A0A443RSE3"/>
<reference evidence="1 2" key="1">
    <citation type="journal article" date="2018" name="Gigascience">
        <title>Genomes of trombidid mites reveal novel predicted allergens and laterally-transferred genes associated with secondary metabolism.</title>
        <authorList>
            <person name="Dong X."/>
            <person name="Chaisiri K."/>
            <person name="Xia D."/>
            <person name="Armstrong S.D."/>
            <person name="Fang Y."/>
            <person name="Donnelly M.J."/>
            <person name="Kadowaki T."/>
            <person name="McGarry J.W."/>
            <person name="Darby A.C."/>
            <person name="Makepeace B.L."/>
        </authorList>
    </citation>
    <scope>NUCLEOTIDE SEQUENCE [LARGE SCALE GENOMIC DNA]</scope>
    <source>
        <strain evidence="1">UoL-UT</strain>
    </source>
</reference>
<dbReference type="EMBL" id="NCKV01042947">
    <property type="protein sequence ID" value="RWS18251.1"/>
    <property type="molecule type" value="Genomic_DNA"/>
</dbReference>
<sequence length="80" mass="9625">ATSFGLHCNFDLQGDELYSVKWYKNYVEFYRYLPSHQLKTVQMFRLNGIYVDLSLIKNFALNLWSLTYSFTYTQYDTKIV</sequence>
<dbReference type="OrthoDB" id="6343941at2759"/>